<dbReference type="EMBL" id="FSRM01000002">
    <property type="protein sequence ID" value="SIO45036.1"/>
    <property type="molecule type" value="Genomic_DNA"/>
</dbReference>
<sequence length="75" mass="8474">MNHHQLEKDIQHLEHVITRISAADRIPLSYWRNRRKSVSDAALVPSLASRVRRLHVALSALEAREGLALASADVR</sequence>
<protein>
    <submittedName>
        <fullName evidence="1">Uncharacterized protein</fullName>
    </submittedName>
</protein>
<accession>A0A1N6JLY3</accession>
<reference evidence="1 2" key="1">
    <citation type="submission" date="2016-11" db="EMBL/GenBank/DDBJ databases">
        <authorList>
            <person name="Jaros S."/>
            <person name="Januszkiewicz K."/>
            <person name="Wedrychowicz H."/>
        </authorList>
    </citation>
    <scope>NUCLEOTIDE SEQUENCE [LARGE SCALE GENOMIC DNA]</scope>
    <source>
        <strain evidence="1 2">GAS86</strain>
    </source>
</reference>
<name>A0A1N6JLY3_9BURK</name>
<evidence type="ECO:0000313" key="2">
    <source>
        <dbReference type="Proteomes" id="UP000184693"/>
    </source>
</evidence>
<dbReference type="AlphaFoldDB" id="A0A1N6JLY3"/>
<organism evidence="1 2">
    <name type="scientific">Paraburkholderia phenazinium</name>
    <dbReference type="NCBI Taxonomy" id="60549"/>
    <lineage>
        <taxon>Bacteria</taxon>
        <taxon>Pseudomonadati</taxon>
        <taxon>Pseudomonadota</taxon>
        <taxon>Betaproteobacteria</taxon>
        <taxon>Burkholderiales</taxon>
        <taxon>Burkholderiaceae</taxon>
        <taxon>Paraburkholderia</taxon>
    </lineage>
</organism>
<dbReference type="OrthoDB" id="9024530at2"/>
<evidence type="ECO:0000313" key="1">
    <source>
        <dbReference type="EMBL" id="SIO45036.1"/>
    </source>
</evidence>
<proteinExistence type="predicted"/>
<dbReference type="RefSeq" id="WP_074266686.1">
    <property type="nucleotide sequence ID" value="NZ_FSRM01000002.1"/>
</dbReference>
<dbReference type="Proteomes" id="UP000184693">
    <property type="component" value="Unassembled WGS sequence"/>
</dbReference>
<gene>
    <name evidence="1" type="ORF">SAMN05444168_4605</name>
</gene>